<organism evidence="2 3">
    <name type="scientific">Chroococcidiopsis cubana SAG 39.79</name>
    <dbReference type="NCBI Taxonomy" id="388085"/>
    <lineage>
        <taxon>Bacteria</taxon>
        <taxon>Bacillati</taxon>
        <taxon>Cyanobacteriota</taxon>
        <taxon>Cyanophyceae</taxon>
        <taxon>Chroococcidiopsidales</taxon>
        <taxon>Chroococcidiopsidaceae</taxon>
        <taxon>Chroococcidiopsis</taxon>
    </lineage>
</organism>
<dbReference type="FunFam" id="3.50.50.60:FF:000395">
    <property type="entry name" value="Predicted protein"/>
    <property type="match status" value="1"/>
</dbReference>
<reference evidence="2 3" key="1">
    <citation type="journal article" date="2019" name="Genome Biol. Evol.">
        <title>Day and night: Metabolic profiles and evolutionary relationships of six axenic non-marine cyanobacteria.</title>
        <authorList>
            <person name="Will S.E."/>
            <person name="Henke P."/>
            <person name="Boedeker C."/>
            <person name="Huang S."/>
            <person name="Brinkmann H."/>
            <person name="Rohde M."/>
            <person name="Jarek M."/>
            <person name="Friedl T."/>
            <person name="Seufert S."/>
            <person name="Schumacher M."/>
            <person name="Overmann J."/>
            <person name="Neumann-Schaal M."/>
            <person name="Petersen J."/>
        </authorList>
    </citation>
    <scope>NUCLEOTIDE SEQUENCE [LARGE SCALE GENOMIC DNA]</scope>
    <source>
        <strain evidence="2 3">SAG 39.79</strain>
    </source>
</reference>
<dbReference type="RefSeq" id="WP_106168474.1">
    <property type="nucleotide sequence ID" value="NZ_JAVKZF010000002.1"/>
</dbReference>
<dbReference type="InterPro" id="IPR036188">
    <property type="entry name" value="FAD/NAD-bd_sf"/>
</dbReference>
<evidence type="ECO:0000259" key="1">
    <source>
        <dbReference type="Pfam" id="PF01593"/>
    </source>
</evidence>
<gene>
    <name evidence="2" type="ORF">DSM107010_25330</name>
</gene>
<dbReference type="Proteomes" id="UP000282574">
    <property type="component" value="Unassembled WGS sequence"/>
</dbReference>
<feature type="domain" description="Amine oxidase" evidence="1">
    <location>
        <begin position="16"/>
        <end position="456"/>
    </location>
</feature>
<sequence length="500" mass="55804">MESQNPKVVVIGAGWAGLGATYRLAKQGYNVTLLEAGAYPGGLVAGWKTPGGRSVEAGIHGFWYPYSNIFSLIRELGINPFTPFTRSSQYSPAGLEVESPIFQDLPRLPTPLGTFLYTQFKRLPLSDRLSALPLLYAVVDFDNSDEAWQRYDKVTARELFKDFGVSARLYRDSFEPMLLVGLFAPGEQCSAAAALGMLYYFILAHQPDFDVVWCRGTVGEKIFRPWVEQIEQAGGKILSNRRVSDILLDSEGLAKAVVCGDEVFEADAVIFAVGVSGMQKIVSGSSSLQNRKEFRNLMNLGAVDVLATRLWCDRKIHIPRPSNACFGFDATTGWTFFDLNALHDEYRDVPETVVEVDFYHANQLLPMSDEEIVQMVQDYLATCIPEFQAARICDRSIIRLSRAVTHFAPGSYQNMLPAKTSIDNVFMSGDWIINRHGSWSQEKAYVTGLEAANLVIERFGKGTTAEIIPVEPDEPHIEMMRSLNRNLRNLGNTFPPIWLP</sequence>
<accession>A0AB37UL91</accession>
<dbReference type="Pfam" id="PF01593">
    <property type="entry name" value="Amino_oxidase"/>
    <property type="match status" value="1"/>
</dbReference>
<evidence type="ECO:0000313" key="3">
    <source>
        <dbReference type="Proteomes" id="UP000282574"/>
    </source>
</evidence>
<name>A0AB37UL91_9CYAN</name>
<comment type="caution">
    <text evidence="2">The sequence shown here is derived from an EMBL/GenBank/DDBJ whole genome shotgun (WGS) entry which is preliminary data.</text>
</comment>
<dbReference type="PANTHER" id="PTHR42923:SF24">
    <property type="entry name" value="OS04G0560500 PROTEIN"/>
    <property type="match status" value="1"/>
</dbReference>
<dbReference type="InterPro" id="IPR050464">
    <property type="entry name" value="Zeta_carotene_desat/Oxidored"/>
</dbReference>
<dbReference type="AlphaFoldDB" id="A0AB37UL91"/>
<dbReference type="PANTHER" id="PTHR42923">
    <property type="entry name" value="PROTOPORPHYRINOGEN OXIDASE"/>
    <property type="match status" value="1"/>
</dbReference>
<dbReference type="EMBL" id="RSCK01000017">
    <property type="protein sequence ID" value="RUT12118.1"/>
    <property type="molecule type" value="Genomic_DNA"/>
</dbReference>
<dbReference type="InterPro" id="IPR002937">
    <property type="entry name" value="Amino_oxidase"/>
</dbReference>
<proteinExistence type="predicted"/>
<protein>
    <submittedName>
        <fullName evidence="2">Dehydrogenase</fullName>
    </submittedName>
</protein>
<dbReference type="GO" id="GO:0016491">
    <property type="term" value="F:oxidoreductase activity"/>
    <property type="evidence" value="ECO:0007669"/>
    <property type="project" value="InterPro"/>
</dbReference>
<evidence type="ECO:0000313" key="2">
    <source>
        <dbReference type="EMBL" id="RUT12118.1"/>
    </source>
</evidence>
<dbReference type="Gene3D" id="3.50.50.60">
    <property type="entry name" value="FAD/NAD(P)-binding domain"/>
    <property type="match status" value="1"/>
</dbReference>
<keyword evidence="3" id="KW-1185">Reference proteome</keyword>
<dbReference type="SUPFAM" id="SSF51905">
    <property type="entry name" value="FAD/NAD(P)-binding domain"/>
    <property type="match status" value="1"/>
</dbReference>